<dbReference type="PANTHER" id="PTHR48100">
    <property type="entry name" value="BROAD-SPECIFICITY PHOSPHATASE YOR283W-RELATED"/>
    <property type="match status" value="1"/>
</dbReference>
<feature type="region of interest" description="Disordered" evidence="2">
    <location>
        <begin position="179"/>
        <end position="231"/>
    </location>
</feature>
<proteinExistence type="inferred from homology"/>
<dbReference type="Gene3D" id="3.40.50.1240">
    <property type="entry name" value="Phosphoglycerate mutase-like"/>
    <property type="match status" value="1"/>
</dbReference>
<protein>
    <submittedName>
        <fullName evidence="3">Uncharacterized protein</fullName>
    </submittedName>
</protein>
<comment type="similarity">
    <text evidence="1">Belongs to the phosphoglycerate mutase family.</text>
</comment>
<dbReference type="SMART" id="SM00855">
    <property type="entry name" value="PGAM"/>
    <property type="match status" value="1"/>
</dbReference>
<dbReference type="InterPro" id="IPR050275">
    <property type="entry name" value="PGM_Phosphatase"/>
</dbReference>
<dbReference type="AlphaFoldDB" id="A0AAE0BPQ7"/>
<evidence type="ECO:0000256" key="1">
    <source>
        <dbReference type="ARBA" id="ARBA00038362"/>
    </source>
</evidence>
<gene>
    <name evidence="3" type="ORF">CYMTET_50245</name>
</gene>
<dbReference type="EMBL" id="LGRX02033802">
    <property type="protein sequence ID" value="KAK3239849.1"/>
    <property type="molecule type" value="Genomic_DNA"/>
</dbReference>
<dbReference type="PROSITE" id="PS00175">
    <property type="entry name" value="PG_MUTASE"/>
    <property type="match status" value="1"/>
</dbReference>
<dbReference type="Proteomes" id="UP001190700">
    <property type="component" value="Unassembled WGS sequence"/>
</dbReference>
<dbReference type="CDD" id="cd07067">
    <property type="entry name" value="HP_PGM_like"/>
    <property type="match status" value="1"/>
</dbReference>
<organism evidence="3 4">
    <name type="scientific">Cymbomonas tetramitiformis</name>
    <dbReference type="NCBI Taxonomy" id="36881"/>
    <lineage>
        <taxon>Eukaryota</taxon>
        <taxon>Viridiplantae</taxon>
        <taxon>Chlorophyta</taxon>
        <taxon>Pyramimonadophyceae</taxon>
        <taxon>Pyramimonadales</taxon>
        <taxon>Pyramimonadaceae</taxon>
        <taxon>Cymbomonas</taxon>
    </lineage>
</organism>
<feature type="compositionally biased region" description="Polar residues" evidence="2">
    <location>
        <begin position="210"/>
        <end position="221"/>
    </location>
</feature>
<dbReference type="InterPro" id="IPR029033">
    <property type="entry name" value="His_PPase_superfam"/>
</dbReference>
<dbReference type="Pfam" id="PF00300">
    <property type="entry name" value="His_Phos_1"/>
    <property type="match status" value="1"/>
</dbReference>
<name>A0AAE0BPQ7_9CHLO</name>
<dbReference type="GO" id="GO:0016791">
    <property type="term" value="F:phosphatase activity"/>
    <property type="evidence" value="ECO:0007669"/>
    <property type="project" value="TreeGrafter"/>
</dbReference>
<sequence>MRTLHKSAVNKASLIINWFEAFCTDAEKAVLKDHRGASDEDVAGKKKFIVVRLEQLCKARLKDFHLSITGKIPQMFQPGSKAVFLVNTLATAFLALKKANAKLPAERGGGMGGGSVEAPTRYRVDMNLKHFKEWLELLGEETLQNSEYNVPNCNEDSQGDLSATSLPSEISAMPETLLTRSPHDSAGSRHCQSPERGGQPSQGEGLLATSPPSGTTPMEQPSTPPRSIAKMECDDSDCVTPLLVGLRTPNMECAQQSSSPAFSILRPLSNIPSKRVFLVRHGESEYNFALANNKAWEDPQVFDAPLTAKGEKQAKSLRGLLSNIPNIENALWVCSPLSRAVETMLHGCPVDVDDLVASGRLVIRAEVSEFLQTTSDIGLPASMLRQKFPKLTGAMEDLSEKWWFGDPKNNDLLTKRCEEFETKESERDRINTFRQFLEGRPESVVVCFGHSLFWKHFSGSKDVLDHCAMMRMRL</sequence>
<dbReference type="InterPro" id="IPR001345">
    <property type="entry name" value="PG/BPGM_mutase_AS"/>
</dbReference>
<reference evidence="3 4" key="1">
    <citation type="journal article" date="2015" name="Genome Biol. Evol.">
        <title>Comparative Genomics of a Bacterivorous Green Alga Reveals Evolutionary Causalities and Consequences of Phago-Mixotrophic Mode of Nutrition.</title>
        <authorList>
            <person name="Burns J.A."/>
            <person name="Paasch A."/>
            <person name="Narechania A."/>
            <person name="Kim E."/>
        </authorList>
    </citation>
    <scope>NUCLEOTIDE SEQUENCE [LARGE SCALE GENOMIC DNA]</scope>
    <source>
        <strain evidence="3 4">PLY_AMNH</strain>
    </source>
</reference>
<evidence type="ECO:0000313" key="4">
    <source>
        <dbReference type="Proteomes" id="UP001190700"/>
    </source>
</evidence>
<dbReference type="GO" id="GO:0005737">
    <property type="term" value="C:cytoplasm"/>
    <property type="evidence" value="ECO:0007669"/>
    <property type="project" value="TreeGrafter"/>
</dbReference>
<keyword evidence="4" id="KW-1185">Reference proteome</keyword>
<comment type="caution">
    <text evidence="3">The sequence shown here is derived from an EMBL/GenBank/DDBJ whole genome shotgun (WGS) entry which is preliminary data.</text>
</comment>
<dbReference type="InterPro" id="IPR013078">
    <property type="entry name" value="His_Pase_superF_clade-1"/>
</dbReference>
<evidence type="ECO:0000256" key="2">
    <source>
        <dbReference type="SAM" id="MobiDB-lite"/>
    </source>
</evidence>
<accession>A0AAE0BPQ7</accession>
<dbReference type="PANTHER" id="PTHR48100:SF61">
    <property type="entry name" value="PHOSPHOGLYCERATE MUTASE"/>
    <property type="match status" value="1"/>
</dbReference>
<dbReference type="SUPFAM" id="SSF53254">
    <property type="entry name" value="Phosphoglycerate mutase-like"/>
    <property type="match status" value="1"/>
</dbReference>
<evidence type="ECO:0000313" key="3">
    <source>
        <dbReference type="EMBL" id="KAK3239849.1"/>
    </source>
</evidence>